<keyword evidence="2" id="KW-1185">Reference proteome</keyword>
<evidence type="ECO:0000313" key="1">
    <source>
        <dbReference type="EMBL" id="KAK4276297.1"/>
    </source>
</evidence>
<sequence length="144" mass="16565">MVHSKRRNRLKQQKMNDVVFVMTNSKLARQKQVRKTGEYNIDDVSSEDEWIVENEGTSSNVEGLDEDNFDFNLDNLIEENLAPVGGEDDTGHVGAFEDNMVIPDFELDNEVDRREREVAMHHDVVEDHVEDDAFDDDNLNDLLA</sequence>
<evidence type="ECO:0000313" key="2">
    <source>
        <dbReference type="Proteomes" id="UP001293593"/>
    </source>
</evidence>
<organism evidence="1 2">
    <name type="scientific">Acacia crassicarpa</name>
    <name type="common">northern wattle</name>
    <dbReference type="NCBI Taxonomy" id="499986"/>
    <lineage>
        <taxon>Eukaryota</taxon>
        <taxon>Viridiplantae</taxon>
        <taxon>Streptophyta</taxon>
        <taxon>Embryophyta</taxon>
        <taxon>Tracheophyta</taxon>
        <taxon>Spermatophyta</taxon>
        <taxon>Magnoliopsida</taxon>
        <taxon>eudicotyledons</taxon>
        <taxon>Gunneridae</taxon>
        <taxon>Pentapetalae</taxon>
        <taxon>rosids</taxon>
        <taxon>fabids</taxon>
        <taxon>Fabales</taxon>
        <taxon>Fabaceae</taxon>
        <taxon>Caesalpinioideae</taxon>
        <taxon>mimosoid clade</taxon>
        <taxon>Acacieae</taxon>
        <taxon>Acacia</taxon>
    </lineage>
</organism>
<reference evidence="1" key="1">
    <citation type="submission" date="2023-10" db="EMBL/GenBank/DDBJ databases">
        <title>Chromosome-level genome of the transformable northern wattle, Acacia crassicarpa.</title>
        <authorList>
            <person name="Massaro I."/>
            <person name="Sinha N.R."/>
            <person name="Poethig S."/>
            <person name="Leichty A.R."/>
        </authorList>
    </citation>
    <scope>NUCLEOTIDE SEQUENCE</scope>
    <source>
        <strain evidence="1">Acra3RX</strain>
        <tissue evidence="1">Leaf</tissue>
    </source>
</reference>
<dbReference type="EMBL" id="JAWXYG010000004">
    <property type="protein sequence ID" value="KAK4276297.1"/>
    <property type="molecule type" value="Genomic_DNA"/>
</dbReference>
<proteinExistence type="predicted"/>
<name>A0AAE1JS84_9FABA</name>
<protein>
    <submittedName>
        <fullName evidence="1">Uncharacterized protein</fullName>
    </submittedName>
</protein>
<gene>
    <name evidence="1" type="ORF">QN277_019261</name>
</gene>
<comment type="caution">
    <text evidence="1">The sequence shown here is derived from an EMBL/GenBank/DDBJ whole genome shotgun (WGS) entry which is preliminary data.</text>
</comment>
<dbReference type="Proteomes" id="UP001293593">
    <property type="component" value="Unassembled WGS sequence"/>
</dbReference>
<accession>A0AAE1JS84</accession>
<dbReference type="AlphaFoldDB" id="A0AAE1JS84"/>